<proteinExistence type="predicted"/>
<feature type="compositionally biased region" description="Basic and acidic residues" evidence="1">
    <location>
        <begin position="43"/>
        <end position="58"/>
    </location>
</feature>
<name>A0AA88PR28_9TELE</name>
<keyword evidence="3" id="KW-1185">Reference proteome</keyword>
<feature type="region of interest" description="Disordered" evidence="1">
    <location>
        <begin position="34"/>
        <end position="58"/>
    </location>
</feature>
<gene>
    <name evidence="2" type="ORF">Q8A67_011859</name>
</gene>
<reference evidence="2" key="1">
    <citation type="submission" date="2023-08" db="EMBL/GenBank/DDBJ databases">
        <title>Chromosome-level Genome Assembly of mud carp (Cirrhinus molitorella).</title>
        <authorList>
            <person name="Liu H."/>
        </authorList>
    </citation>
    <scope>NUCLEOTIDE SEQUENCE</scope>
    <source>
        <strain evidence="2">Prfri</strain>
        <tissue evidence="2">Muscle</tissue>
    </source>
</reference>
<evidence type="ECO:0000313" key="2">
    <source>
        <dbReference type="EMBL" id="KAK2894630.1"/>
    </source>
</evidence>
<evidence type="ECO:0000313" key="3">
    <source>
        <dbReference type="Proteomes" id="UP001187343"/>
    </source>
</evidence>
<comment type="caution">
    <text evidence="2">The sequence shown here is derived from an EMBL/GenBank/DDBJ whole genome shotgun (WGS) entry which is preliminary data.</text>
</comment>
<sequence>MKNTDKIKSKGEDKMQLVKALRHIFTPSECYTTENCSVSGDSRSQRERDRETARLRGEKTPKKCLTDYC</sequence>
<organism evidence="2 3">
    <name type="scientific">Cirrhinus molitorella</name>
    <name type="common">mud carp</name>
    <dbReference type="NCBI Taxonomy" id="172907"/>
    <lineage>
        <taxon>Eukaryota</taxon>
        <taxon>Metazoa</taxon>
        <taxon>Chordata</taxon>
        <taxon>Craniata</taxon>
        <taxon>Vertebrata</taxon>
        <taxon>Euteleostomi</taxon>
        <taxon>Actinopterygii</taxon>
        <taxon>Neopterygii</taxon>
        <taxon>Teleostei</taxon>
        <taxon>Ostariophysi</taxon>
        <taxon>Cypriniformes</taxon>
        <taxon>Cyprinidae</taxon>
        <taxon>Labeoninae</taxon>
        <taxon>Labeonini</taxon>
        <taxon>Cirrhinus</taxon>
    </lineage>
</organism>
<accession>A0AA88PR28</accession>
<protein>
    <submittedName>
        <fullName evidence="2">Uncharacterized protein</fullName>
    </submittedName>
</protein>
<dbReference type="Proteomes" id="UP001187343">
    <property type="component" value="Unassembled WGS sequence"/>
</dbReference>
<dbReference type="EMBL" id="JAUYZG010000011">
    <property type="protein sequence ID" value="KAK2894630.1"/>
    <property type="molecule type" value="Genomic_DNA"/>
</dbReference>
<dbReference type="AlphaFoldDB" id="A0AA88PR28"/>
<evidence type="ECO:0000256" key="1">
    <source>
        <dbReference type="SAM" id="MobiDB-lite"/>
    </source>
</evidence>